<sequence length="137" mass="16002">MNAVEVADRSPLTFELCYNFNGIFIDRFGVKILTGRKLKTLNLKITKTNIDEDYFRASDFPERRSVVHVHIRPTTYRQNYNKFSIKSTSNLYYLTMITYKPGQFELVINPIDYKVCACADIHKARPAHPIYAIIYPE</sequence>
<name>T1FCH7_HELRO</name>
<reference evidence="2" key="3">
    <citation type="submission" date="2015-06" db="UniProtKB">
        <authorList>
            <consortium name="EnsemblMetazoa"/>
        </authorList>
    </citation>
    <scope>IDENTIFICATION</scope>
</reference>
<evidence type="ECO:0000313" key="1">
    <source>
        <dbReference type="EMBL" id="ESN97508.1"/>
    </source>
</evidence>
<reference evidence="1 3" key="2">
    <citation type="journal article" date="2013" name="Nature">
        <title>Insights into bilaterian evolution from three spiralian genomes.</title>
        <authorList>
            <person name="Simakov O."/>
            <person name="Marletaz F."/>
            <person name="Cho S.J."/>
            <person name="Edsinger-Gonzales E."/>
            <person name="Havlak P."/>
            <person name="Hellsten U."/>
            <person name="Kuo D.H."/>
            <person name="Larsson T."/>
            <person name="Lv J."/>
            <person name="Arendt D."/>
            <person name="Savage R."/>
            <person name="Osoegawa K."/>
            <person name="de Jong P."/>
            <person name="Grimwood J."/>
            <person name="Chapman J.A."/>
            <person name="Shapiro H."/>
            <person name="Aerts A."/>
            <person name="Otillar R.P."/>
            <person name="Terry A.Y."/>
            <person name="Boore J.L."/>
            <person name="Grigoriev I.V."/>
            <person name="Lindberg D.R."/>
            <person name="Seaver E.C."/>
            <person name="Weisblat D.A."/>
            <person name="Putnam N.H."/>
            <person name="Rokhsar D.S."/>
        </authorList>
    </citation>
    <scope>NUCLEOTIDE SEQUENCE</scope>
</reference>
<keyword evidence="3" id="KW-1185">Reference proteome</keyword>
<dbReference type="HOGENOM" id="CLU_1867322_0_0_1"/>
<accession>T1FCH7</accession>
<dbReference type="AlphaFoldDB" id="T1FCH7"/>
<dbReference type="Proteomes" id="UP000015101">
    <property type="component" value="Unassembled WGS sequence"/>
</dbReference>
<dbReference type="InParanoid" id="T1FCH7"/>
<protein>
    <submittedName>
        <fullName evidence="1 2">Uncharacterized protein</fullName>
    </submittedName>
</protein>
<reference evidence="3" key="1">
    <citation type="submission" date="2012-12" db="EMBL/GenBank/DDBJ databases">
        <authorList>
            <person name="Hellsten U."/>
            <person name="Grimwood J."/>
            <person name="Chapman J.A."/>
            <person name="Shapiro H."/>
            <person name="Aerts A."/>
            <person name="Otillar R.P."/>
            <person name="Terry A.Y."/>
            <person name="Boore J.L."/>
            <person name="Simakov O."/>
            <person name="Marletaz F."/>
            <person name="Cho S.-J."/>
            <person name="Edsinger-Gonzales E."/>
            <person name="Havlak P."/>
            <person name="Kuo D.-H."/>
            <person name="Larsson T."/>
            <person name="Lv J."/>
            <person name="Arendt D."/>
            <person name="Savage R."/>
            <person name="Osoegawa K."/>
            <person name="de Jong P."/>
            <person name="Lindberg D.R."/>
            <person name="Seaver E.C."/>
            <person name="Weisblat D.A."/>
            <person name="Putnam N.H."/>
            <person name="Grigoriev I.V."/>
            <person name="Rokhsar D.S."/>
        </authorList>
    </citation>
    <scope>NUCLEOTIDE SEQUENCE</scope>
</reference>
<dbReference type="EnsemblMetazoa" id="HelroT177937">
    <property type="protein sequence ID" value="HelroP177937"/>
    <property type="gene ID" value="HelroG177937"/>
</dbReference>
<dbReference type="EMBL" id="KB097336">
    <property type="protein sequence ID" value="ESN97508.1"/>
    <property type="molecule type" value="Genomic_DNA"/>
</dbReference>
<proteinExistence type="predicted"/>
<organism evidence="2 3">
    <name type="scientific">Helobdella robusta</name>
    <name type="common">Californian leech</name>
    <dbReference type="NCBI Taxonomy" id="6412"/>
    <lineage>
        <taxon>Eukaryota</taxon>
        <taxon>Metazoa</taxon>
        <taxon>Spiralia</taxon>
        <taxon>Lophotrochozoa</taxon>
        <taxon>Annelida</taxon>
        <taxon>Clitellata</taxon>
        <taxon>Hirudinea</taxon>
        <taxon>Rhynchobdellida</taxon>
        <taxon>Glossiphoniidae</taxon>
        <taxon>Helobdella</taxon>
    </lineage>
</organism>
<evidence type="ECO:0000313" key="2">
    <source>
        <dbReference type="EnsemblMetazoa" id="HelroP177937"/>
    </source>
</evidence>
<dbReference type="GeneID" id="20206526"/>
<evidence type="ECO:0000313" key="3">
    <source>
        <dbReference type="Proteomes" id="UP000015101"/>
    </source>
</evidence>
<dbReference type="EMBL" id="AMQM01006247">
    <property type="status" value="NOT_ANNOTATED_CDS"/>
    <property type="molecule type" value="Genomic_DNA"/>
</dbReference>
<dbReference type="CTD" id="20206526"/>
<dbReference type="RefSeq" id="XP_009024337.1">
    <property type="nucleotide sequence ID" value="XM_009026089.1"/>
</dbReference>
<gene>
    <name evidence="2" type="primary">20206526</name>
    <name evidence="1" type="ORF">HELRODRAFT_177937</name>
</gene>
<dbReference type="KEGG" id="hro:HELRODRAFT_177937"/>